<protein>
    <submittedName>
        <fullName evidence="2">Uncharacterized protein</fullName>
    </submittedName>
</protein>
<dbReference type="Proteomes" id="UP000265520">
    <property type="component" value="Unassembled WGS sequence"/>
</dbReference>
<name>A0A392VCA5_9FABA</name>
<accession>A0A392VCA5</accession>
<feature type="region of interest" description="Disordered" evidence="1">
    <location>
        <begin position="1"/>
        <end position="25"/>
    </location>
</feature>
<reference evidence="2 3" key="1">
    <citation type="journal article" date="2018" name="Front. Plant Sci.">
        <title>Red Clover (Trifolium pratense) and Zigzag Clover (T. medium) - A Picture of Genomic Similarities and Differences.</title>
        <authorList>
            <person name="Dluhosova J."/>
            <person name="Istvanek J."/>
            <person name="Nedelnik J."/>
            <person name="Repkova J."/>
        </authorList>
    </citation>
    <scope>NUCLEOTIDE SEQUENCE [LARGE SCALE GENOMIC DNA]</scope>
    <source>
        <strain evidence="3">cv. 10/8</strain>
        <tissue evidence="2">Leaf</tissue>
    </source>
</reference>
<keyword evidence="3" id="KW-1185">Reference proteome</keyword>
<sequence>MSNNRTVAAAVVMSQPNASTTVNGQ</sequence>
<evidence type="ECO:0000313" key="2">
    <source>
        <dbReference type="EMBL" id="MCI85954.1"/>
    </source>
</evidence>
<organism evidence="2 3">
    <name type="scientific">Trifolium medium</name>
    <dbReference type="NCBI Taxonomy" id="97028"/>
    <lineage>
        <taxon>Eukaryota</taxon>
        <taxon>Viridiplantae</taxon>
        <taxon>Streptophyta</taxon>
        <taxon>Embryophyta</taxon>
        <taxon>Tracheophyta</taxon>
        <taxon>Spermatophyta</taxon>
        <taxon>Magnoliopsida</taxon>
        <taxon>eudicotyledons</taxon>
        <taxon>Gunneridae</taxon>
        <taxon>Pentapetalae</taxon>
        <taxon>rosids</taxon>
        <taxon>fabids</taxon>
        <taxon>Fabales</taxon>
        <taxon>Fabaceae</taxon>
        <taxon>Papilionoideae</taxon>
        <taxon>50 kb inversion clade</taxon>
        <taxon>NPAAA clade</taxon>
        <taxon>Hologalegina</taxon>
        <taxon>IRL clade</taxon>
        <taxon>Trifolieae</taxon>
        <taxon>Trifolium</taxon>
    </lineage>
</organism>
<comment type="caution">
    <text evidence="2">The sequence shown here is derived from an EMBL/GenBank/DDBJ whole genome shotgun (WGS) entry which is preliminary data.</text>
</comment>
<evidence type="ECO:0000313" key="3">
    <source>
        <dbReference type="Proteomes" id="UP000265520"/>
    </source>
</evidence>
<evidence type="ECO:0000256" key="1">
    <source>
        <dbReference type="SAM" id="MobiDB-lite"/>
    </source>
</evidence>
<proteinExistence type="predicted"/>
<dbReference type="AlphaFoldDB" id="A0A392VCA5"/>
<feature type="non-terminal residue" evidence="2">
    <location>
        <position position="25"/>
    </location>
</feature>
<feature type="compositionally biased region" description="Polar residues" evidence="1">
    <location>
        <begin position="14"/>
        <end position="25"/>
    </location>
</feature>
<dbReference type="EMBL" id="LXQA011127682">
    <property type="protein sequence ID" value="MCI85954.1"/>
    <property type="molecule type" value="Genomic_DNA"/>
</dbReference>